<sequence>MGHSSPQAALIYSPASQDRDQAIAEALGQAFEDATKLKIEEM</sequence>
<reference evidence="1 2" key="1">
    <citation type="submission" date="2021-01" db="EMBL/GenBank/DDBJ databases">
        <title>Whole genome shotgun sequence of Planotetraspora kaengkrachanensis NBRC 104272.</title>
        <authorList>
            <person name="Komaki H."/>
            <person name="Tamura T."/>
        </authorList>
    </citation>
    <scope>NUCLEOTIDE SEQUENCE [LARGE SCALE GENOMIC DNA]</scope>
    <source>
        <strain evidence="1 2">NBRC 104272</strain>
    </source>
</reference>
<proteinExistence type="predicted"/>
<comment type="caution">
    <text evidence="1">The sequence shown here is derived from an EMBL/GenBank/DDBJ whole genome shotgun (WGS) entry which is preliminary data.</text>
</comment>
<keyword evidence="2" id="KW-1185">Reference proteome</keyword>
<dbReference type="Proteomes" id="UP000630097">
    <property type="component" value="Unassembled WGS sequence"/>
</dbReference>
<gene>
    <name evidence="1" type="ORF">Pka01_52800</name>
</gene>
<name>A0A8J3V8V4_9ACTN</name>
<accession>A0A8J3V8V4</accession>
<protein>
    <submittedName>
        <fullName evidence="1">Uncharacterized protein</fullName>
    </submittedName>
</protein>
<dbReference type="AlphaFoldDB" id="A0A8J3V8V4"/>
<organism evidence="1 2">
    <name type="scientific">Planotetraspora kaengkrachanensis</name>
    <dbReference type="NCBI Taxonomy" id="575193"/>
    <lineage>
        <taxon>Bacteria</taxon>
        <taxon>Bacillati</taxon>
        <taxon>Actinomycetota</taxon>
        <taxon>Actinomycetes</taxon>
        <taxon>Streptosporangiales</taxon>
        <taxon>Streptosporangiaceae</taxon>
        <taxon>Planotetraspora</taxon>
    </lineage>
</organism>
<evidence type="ECO:0000313" key="1">
    <source>
        <dbReference type="EMBL" id="GIG82153.1"/>
    </source>
</evidence>
<dbReference type="RefSeq" id="WP_275414509.1">
    <property type="nucleotide sequence ID" value="NZ_BAABHH010000003.1"/>
</dbReference>
<evidence type="ECO:0000313" key="2">
    <source>
        <dbReference type="Proteomes" id="UP000630097"/>
    </source>
</evidence>
<dbReference type="EMBL" id="BONV01000028">
    <property type="protein sequence ID" value="GIG82153.1"/>
    <property type="molecule type" value="Genomic_DNA"/>
</dbReference>